<keyword evidence="1" id="KW-0732">Signal</keyword>
<dbReference type="PANTHER" id="PTHR31649">
    <property type="entry name" value="AGAP009604-PA"/>
    <property type="match status" value="1"/>
</dbReference>
<dbReference type="Proteomes" id="UP001458880">
    <property type="component" value="Unassembled WGS sequence"/>
</dbReference>
<dbReference type="AlphaFoldDB" id="A0AAW1KI89"/>
<feature type="chain" id="PRO_5043676846" evidence="1">
    <location>
        <begin position="21"/>
        <end position="194"/>
    </location>
</feature>
<dbReference type="PANTHER" id="PTHR31649:SF10">
    <property type="entry name" value="IP19903P-RELATED"/>
    <property type="match status" value="1"/>
</dbReference>
<organism evidence="2 3">
    <name type="scientific">Popillia japonica</name>
    <name type="common">Japanese beetle</name>
    <dbReference type="NCBI Taxonomy" id="7064"/>
    <lineage>
        <taxon>Eukaryota</taxon>
        <taxon>Metazoa</taxon>
        <taxon>Ecdysozoa</taxon>
        <taxon>Arthropoda</taxon>
        <taxon>Hexapoda</taxon>
        <taxon>Insecta</taxon>
        <taxon>Pterygota</taxon>
        <taxon>Neoptera</taxon>
        <taxon>Endopterygota</taxon>
        <taxon>Coleoptera</taxon>
        <taxon>Polyphaga</taxon>
        <taxon>Scarabaeiformia</taxon>
        <taxon>Scarabaeidae</taxon>
        <taxon>Rutelinae</taxon>
        <taxon>Popillia</taxon>
    </lineage>
</organism>
<feature type="signal peptide" evidence="1">
    <location>
        <begin position="1"/>
        <end position="20"/>
    </location>
</feature>
<dbReference type="EMBL" id="JASPKY010000236">
    <property type="protein sequence ID" value="KAK9717790.1"/>
    <property type="molecule type" value="Genomic_DNA"/>
</dbReference>
<dbReference type="InterPro" id="IPR006616">
    <property type="entry name" value="DM9_repeat"/>
</dbReference>
<accession>A0AAW1KI89</accession>
<sequence length="194" mass="22199">MLFYVCLIFIIDVLSPNVDGAVQDFVWRDYIPGDIPCDAIPGAPGRYIGQVNYEGNMVATIFQYNNIAVTEMGGRVNITHNIKILCSQLPHKMYWEWVDFNKAPGQQMKNAIKGGFQEQPSFDLYVGRIMQEGEWKISKVVDMNHQDKGIWVWTDNGGSARYYQFELLKANYTSAVSCYNWNFDTRSHKSSSSL</sequence>
<evidence type="ECO:0000313" key="3">
    <source>
        <dbReference type="Proteomes" id="UP001458880"/>
    </source>
</evidence>
<evidence type="ECO:0000313" key="2">
    <source>
        <dbReference type="EMBL" id="KAK9717790.1"/>
    </source>
</evidence>
<name>A0AAW1KI89_POPJA</name>
<gene>
    <name evidence="2" type="ORF">QE152_g23527</name>
</gene>
<evidence type="ECO:0000256" key="1">
    <source>
        <dbReference type="SAM" id="SignalP"/>
    </source>
</evidence>
<dbReference type="Pfam" id="PF11901">
    <property type="entry name" value="DM9"/>
    <property type="match status" value="1"/>
</dbReference>
<comment type="caution">
    <text evidence="2">The sequence shown here is derived from an EMBL/GenBank/DDBJ whole genome shotgun (WGS) entry which is preliminary data.</text>
</comment>
<protein>
    <submittedName>
        <fullName evidence="2">Uncharacterized protein</fullName>
    </submittedName>
</protein>
<reference evidence="2 3" key="1">
    <citation type="journal article" date="2024" name="BMC Genomics">
        <title>De novo assembly and annotation of Popillia japonica's genome with initial clues to its potential as an invasive pest.</title>
        <authorList>
            <person name="Cucini C."/>
            <person name="Boschi S."/>
            <person name="Funari R."/>
            <person name="Cardaioli E."/>
            <person name="Iannotti N."/>
            <person name="Marturano G."/>
            <person name="Paoli F."/>
            <person name="Bruttini M."/>
            <person name="Carapelli A."/>
            <person name="Frati F."/>
            <person name="Nardi F."/>
        </authorList>
    </citation>
    <scope>NUCLEOTIDE SEQUENCE [LARGE SCALE GENOMIC DNA]</scope>
    <source>
        <strain evidence="2">DMR45628</strain>
    </source>
</reference>
<proteinExistence type="predicted"/>
<keyword evidence="3" id="KW-1185">Reference proteome</keyword>